<organism evidence="2 3">
    <name type="scientific">Elysia crispata</name>
    <name type="common">lettuce slug</name>
    <dbReference type="NCBI Taxonomy" id="231223"/>
    <lineage>
        <taxon>Eukaryota</taxon>
        <taxon>Metazoa</taxon>
        <taxon>Spiralia</taxon>
        <taxon>Lophotrochozoa</taxon>
        <taxon>Mollusca</taxon>
        <taxon>Gastropoda</taxon>
        <taxon>Heterobranchia</taxon>
        <taxon>Euthyneura</taxon>
        <taxon>Panpulmonata</taxon>
        <taxon>Sacoglossa</taxon>
        <taxon>Placobranchoidea</taxon>
        <taxon>Plakobranchidae</taxon>
        <taxon>Elysia</taxon>
    </lineage>
</organism>
<name>A0AAE0ZE89_9GAST</name>
<keyword evidence="3" id="KW-1185">Reference proteome</keyword>
<protein>
    <submittedName>
        <fullName evidence="2">Uncharacterized protein</fullName>
    </submittedName>
</protein>
<comment type="caution">
    <text evidence="2">The sequence shown here is derived from an EMBL/GenBank/DDBJ whole genome shotgun (WGS) entry which is preliminary data.</text>
</comment>
<evidence type="ECO:0000313" key="3">
    <source>
        <dbReference type="Proteomes" id="UP001283361"/>
    </source>
</evidence>
<evidence type="ECO:0000313" key="2">
    <source>
        <dbReference type="EMBL" id="KAK3767814.1"/>
    </source>
</evidence>
<proteinExistence type="predicted"/>
<feature type="compositionally biased region" description="Basic and acidic residues" evidence="1">
    <location>
        <begin position="82"/>
        <end position="95"/>
    </location>
</feature>
<evidence type="ECO:0000256" key="1">
    <source>
        <dbReference type="SAM" id="MobiDB-lite"/>
    </source>
</evidence>
<feature type="region of interest" description="Disordered" evidence="1">
    <location>
        <begin position="66"/>
        <end position="95"/>
    </location>
</feature>
<dbReference type="Proteomes" id="UP001283361">
    <property type="component" value="Unassembled WGS sequence"/>
</dbReference>
<dbReference type="AlphaFoldDB" id="A0AAE0ZE89"/>
<sequence length="95" mass="10609">MGVPVAPLKLMVQSKYLGRPNSLVSKLYPPQAKDSQFGWCDRQRVMNPARLQPSICSLLRTTPRARFRTGPENGEGLLVESGLRRDNCQHKSSAD</sequence>
<gene>
    <name evidence="2" type="ORF">RRG08_053957</name>
</gene>
<dbReference type="EMBL" id="JAWDGP010004106">
    <property type="protein sequence ID" value="KAK3767814.1"/>
    <property type="molecule type" value="Genomic_DNA"/>
</dbReference>
<reference evidence="2" key="1">
    <citation type="journal article" date="2023" name="G3 (Bethesda)">
        <title>A reference genome for the long-term kleptoplast-retaining sea slug Elysia crispata morphotype clarki.</title>
        <authorList>
            <person name="Eastman K.E."/>
            <person name="Pendleton A.L."/>
            <person name="Shaikh M.A."/>
            <person name="Suttiyut T."/>
            <person name="Ogas R."/>
            <person name="Tomko P."/>
            <person name="Gavelis G."/>
            <person name="Widhalm J.R."/>
            <person name="Wisecaver J.H."/>
        </authorList>
    </citation>
    <scope>NUCLEOTIDE SEQUENCE</scope>
    <source>
        <strain evidence="2">ECLA1</strain>
    </source>
</reference>
<accession>A0AAE0ZE89</accession>